<dbReference type="Proteomes" id="UP000279307">
    <property type="component" value="Chromosome 10"/>
</dbReference>
<reference evidence="6" key="3">
    <citation type="submission" date="2018-07" db="EMBL/GenBank/DDBJ databases">
        <authorList>
            <person name="Mckenzie S.K."/>
            <person name="Kronauer D.J.C."/>
        </authorList>
    </citation>
    <scope>NUCLEOTIDE SEQUENCE</scope>
    <source>
        <strain evidence="6">Clonal line C1</strain>
    </source>
</reference>
<protein>
    <recommendedName>
        <fullName evidence="2">Density-regulated protein</fullName>
    </recommendedName>
</protein>
<dbReference type="PANTHER" id="PTHR12789">
    <property type="entry name" value="DENSITY-REGULATED PROTEIN HOMOLOG"/>
    <property type="match status" value="1"/>
</dbReference>
<reference evidence="5 7" key="1">
    <citation type="journal article" date="2014" name="Curr. Biol.">
        <title>The genome of the clonal raider ant Cerapachys biroi.</title>
        <authorList>
            <person name="Oxley P.R."/>
            <person name="Ji L."/>
            <person name="Fetter-Pruneda I."/>
            <person name="McKenzie S.K."/>
            <person name="Li C."/>
            <person name="Hu H."/>
            <person name="Zhang G."/>
            <person name="Kronauer D.J."/>
        </authorList>
    </citation>
    <scope>NUCLEOTIDE SEQUENCE [LARGE SCALE GENOMIC DNA]</scope>
</reference>
<dbReference type="Gene3D" id="3.30.780.10">
    <property type="entry name" value="SUI1-like domain"/>
    <property type="match status" value="1"/>
</dbReference>
<dbReference type="Pfam" id="PF01253">
    <property type="entry name" value="SUI1"/>
    <property type="match status" value="1"/>
</dbReference>
<name>A0A026W665_OOCBI</name>
<dbReference type="GO" id="GO:0002188">
    <property type="term" value="P:translation reinitiation"/>
    <property type="evidence" value="ECO:0007669"/>
    <property type="project" value="TreeGrafter"/>
</dbReference>
<dbReference type="Pfam" id="PF21023">
    <property type="entry name" value="DENR_N"/>
    <property type="match status" value="1"/>
</dbReference>
<dbReference type="InterPro" id="IPR005873">
    <property type="entry name" value="DENR_eukaryotes"/>
</dbReference>
<proteinExistence type="inferred from homology"/>
<dbReference type="OMA" id="PIKVQYC"/>
<reference evidence="6 8" key="2">
    <citation type="journal article" date="2018" name="Genome Res.">
        <title>The genomic architecture and molecular evolution of ant odorant receptors.</title>
        <authorList>
            <person name="McKenzie S.K."/>
            <person name="Kronauer D.J.C."/>
        </authorList>
    </citation>
    <scope>NUCLEOTIDE SEQUENCE [LARGE SCALE GENOMIC DNA]</scope>
    <source>
        <strain evidence="6">Clonal line C1</strain>
    </source>
</reference>
<evidence type="ECO:0000313" key="5">
    <source>
        <dbReference type="EMBL" id="EZA50534.1"/>
    </source>
</evidence>
<organism evidence="5 7">
    <name type="scientific">Ooceraea biroi</name>
    <name type="common">Clonal raider ant</name>
    <name type="synonym">Cerapachys biroi</name>
    <dbReference type="NCBI Taxonomy" id="2015173"/>
    <lineage>
        <taxon>Eukaryota</taxon>
        <taxon>Metazoa</taxon>
        <taxon>Ecdysozoa</taxon>
        <taxon>Arthropoda</taxon>
        <taxon>Hexapoda</taxon>
        <taxon>Insecta</taxon>
        <taxon>Pterygota</taxon>
        <taxon>Neoptera</taxon>
        <taxon>Endopterygota</taxon>
        <taxon>Hymenoptera</taxon>
        <taxon>Apocrita</taxon>
        <taxon>Aculeata</taxon>
        <taxon>Formicoidea</taxon>
        <taxon>Formicidae</taxon>
        <taxon>Dorylinae</taxon>
        <taxon>Ooceraea</taxon>
    </lineage>
</organism>
<gene>
    <name evidence="6" type="ORF">DMN91_009815</name>
    <name evidence="5" type="ORF">X777_10727</name>
</gene>
<feature type="domain" description="SUI1" evidence="4">
    <location>
        <begin position="101"/>
        <end position="168"/>
    </location>
</feature>
<evidence type="ECO:0000256" key="1">
    <source>
        <dbReference type="ARBA" id="ARBA00007514"/>
    </source>
</evidence>
<evidence type="ECO:0000313" key="8">
    <source>
        <dbReference type="Proteomes" id="UP000279307"/>
    </source>
</evidence>
<dbReference type="InterPro" id="IPR048517">
    <property type="entry name" value="DENR_N"/>
</dbReference>
<dbReference type="InterPro" id="IPR050318">
    <property type="entry name" value="DENR/SUI1_TIF"/>
</dbReference>
<comment type="similarity">
    <text evidence="1 2">Belongs to the DENR family.</text>
</comment>
<evidence type="ECO:0000313" key="7">
    <source>
        <dbReference type="Proteomes" id="UP000053097"/>
    </source>
</evidence>
<dbReference type="InterPro" id="IPR046447">
    <property type="entry name" value="DENR_C"/>
</dbReference>
<dbReference type="PROSITE" id="PS50296">
    <property type="entry name" value="SUI1"/>
    <property type="match status" value="1"/>
</dbReference>
<accession>A0A026W665</accession>
<sequence length="184" mass="20685">MSTEQQTDLRLGPVPNVTYPIQVHYCGNCSLPIEYCEYYPEYDKCKQWLERNLPTEFEKIKLATEDGTTEASGAEDEKKRQKRGGKGMLKAKKKEDVPRLVTVSRAPRGKKKSVTVVTGLSTFDIDLKVAAKFFGSKFACGSSVTGDDEIVIQGDVKDDLFEVIPEKWPQIDEDSIDDLGDQKR</sequence>
<feature type="region of interest" description="Disordered" evidence="3">
    <location>
        <begin position="64"/>
        <end position="97"/>
    </location>
</feature>
<dbReference type="PANTHER" id="PTHR12789:SF0">
    <property type="entry name" value="DENSITY-REGULATED PROTEIN"/>
    <property type="match status" value="1"/>
</dbReference>
<evidence type="ECO:0000313" key="6">
    <source>
        <dbReference type="EMBL" id="RLU17579.1"/>
    </source>
</evidence>
<dbReference type="InterPro" id="IPR036877">
    <property type="entry name" value="SUI1_dom_sf"/>
</dbReference>
<feature type="compositionally biased region" description="Basic residues" evidence="3">
    <location>
        <begin position="80"/>
        <end position="92"/>
    </location>
</feature>
<dbReference type="NCBIfam" id="TIGR01159">
    <property type="entry name" value="DRP1"/>
    <property type="match status" value="1"/>
</dbReference>
<dbReference type="AlphaFoldDB" id="A0A026W665"/>
<evidence type="ECO:0000256" key="2">
    <source>
        <dbReference type="RuleBase" id="RU361273"/>
    </source>
</evidence>
<dbReference type="CDD" id="cd11607">
    <property type="entry name" value="DENR_C"/>
    <property type="match status" value="1"/>
</dbReference>
<dbReference type="FunFam" id="3.30.780.10:FF:000004">
    <property type="entry name" value="density-regulated protein-like"/>
    <property type="match status" value="1"/>
</dbReference>
<dbReference type="EMBL" id="QOIP01000010">
    <property type="protein sequence ID" value="RLU17579.1"/>
    <property type="molecule type" value="Genomic_DNA"/>
</dbReference>
<dbReference type="GO" id="GO:0003743">
    <property type="term" value="F:translation initiation factor activity"/>
    <property type="evidence" value="ECO:0007669"/>
    <property type="project" value="InterPro"/>
</dbReference>
<dbReference type="STRING" id="2015173.A0A026W665"/>
<dbReference type="Proteomes" id="UP000053097">
    <property type="component" value="Unassembled WGS sequence"/>
</dbReference>
<evidence type="ECO:0000256" key="3">
    <source>
        <dbReference type="SAM" id="MobiDB-lite"/>
    </source>
</evidence>
<keyword evidence="7" id="KW-1185">Reference proteome</keyword>
<evidence type="ECO:0000259" key="4">
    <source>
        <dbReference type="PROSITE" id="PS50296"/>
    </source>
</evidence>
<dbReference type="InterPro" id="IPR001950">
    <property type="entry name" value="SUI1"/>
</dbReference>
<dbReference type="GO" id="GO:0003729">
    <property type="term" value="F:mRNA binding"/>
    <property type="evidence" value="ECO:0007669"/>
    <property type="project" value="TreeGrafter"/>
</dbReference>
<dbReference type="SUPFAM" id="SSF55159">
    <property type="entry name" value="eIF1-like"/>
    <property type="match status" value="1"/>
</dbReference>
<dbReference type="GO" id="GO:0001731">
    <property type="term" value="P:formation of translation preinitiation complex"/>
    <property type="evidence" value="ECO:0007669"/>
    <property type="project" value="TreeGrafter"/>
</dbReference>
<dbReference type="EMBL" id="KK107455">
    <property type="protein sequence ID" value="EZA50534.1"/>
    <property type="molecule type" value="Genomic_DNA"/>
</dbReference>
<dbReference type="OrthoDB" id="277199at2759"/>